<reference evidence="2" key="1">
    <citation type="journal article" date="2014" name="Front. Microbiol.">
        <title>High frequency of phylogenetically diverse reductive dehalogenase-homologous genes in deep subseafloor sedimentary metagenomes.</title>
        <authorList>
            <person name="Kawai M."/>
            <person name="Futagami T."/>
            <person name="Toyoda A."/>
            <person name="Takaki Y."/>
            <person name="Nishi S."/>
            <person name="Hori S."/>
            <person name="Arai W."/>
            <person name="Tsubouchi T."/>
            <person name="Morono Y."/>
            <person name="Uchiyama I."/>
            <person name="Ito T."/>
            <person name="Fujiyama A."/>
            <person name="Inagaki F."/>
            <person name="Takami H."/>
        </authorList>
    </citation>
    <scope>NUCLEOTIDE SEQUENCE</scope>
    <source>
        <strain evidence="2">Expedition CK06-06</strain>
    </source>
</reference>
<gene>
    <name evidence="2" type="ORF">S01H4_15285</name>
</gene>
<dbReference type="EMBL" id="BART01006702">
    <property type="protein sequence ID" value="GAG68270.1"/>
    <property type="molecule type" value="Genomic_DNA"/>
</dbReference>
<evidence type="ECO:0000256" key="1">
    <source>
        <dbReference type="SAM" id="MobiDB-lite"/>
    </source>
</evidence>
<evidence type="ECO:0000313" key="2">
    <source>
        <dbReference type="EMBL" id="GAG68270.1"/>
    </source>
</evidence>
<feature type="region of interest" description="Disordered" evidence="1">
    <location>
        <begin position="1"/>
        <end position="21"/>
    </location>
</feature>
<name>X0ZF42_9ZZZZ</name>
<protein>
    <submittedName>
        <fullName evidence="2">Uncharacterized protein</fullName>
    </submittedName>
</protein>
<organism evidence="2">
    <name type="scientific">marine sediment metagenome</name>
    <dbReference type="NCBI Taxonomy" id="412755"/>
    <lineage>
        <taxon>unclassified sequences</taxon>
        <taxon>metagenomes</taxon>
        <taxon>ecological metagenomes</taxon>
    </lineage>
</organism>
<sequence length="165" mass="17888">MCSGGLSFGSPEQQKRIKSVLSPKQYKNLDKGLRAEDRLFKMRNEILGGSPTAGKQEAKNMITTTAQGVDDIMQIPRKTMVQGLKTLFDGLDDKTASKVSEILYETNPEKKIEILNKLKADKSFTPAEKIAAKRAYFQAADRFDVMKAGTSGSIGGGVTPAVAGE</sequence>
<dbReference type="AlphaFoldDB" id="X0ZF42"/>
<proteinExistence type="predicted"/>
<comment type="caution">
    <text evidence="2">The sequence shown here is derived from an EMBL/GenBank/DDBJ whole genome shotgun (WGS) entry which is preliminary data.</text>
</comment>
<accession>X0ZF42</accession>